<protein>
    <submittedName>
        <fullName evidence="2">Uncharacterized protein</fullName>
    </submittedName>
</protein>
<organism evidence="2 3">
    <name type="scientific">Roridomyces roridus</name>
    <dbReference type="NCBI Taxonomy" id="1738132"/>
    <lineage>
        <taxon>Eukaryota</taxon>
        <taxon>Fungi</taxon>
        <taxon>Dikarya</taxon>
        <taxon>Basidiomycota</taxon>
        <taxon>Agaricomycotina</taxon>
        <taxon>Agaricomycetes</taxon>
        <taxon>Agaricomycetidae</taxon>
        <taxon>Agaricales</taxon>
        <taxon>Marasmiineae</taxon>
        <taxon>Mycenaceae</taxon>
        <taxon>Roridomyces</taxon>
    </lineage>
</organism>
<keyword evidence="1" id="KW-0732">Signal</keyword>
<gene>
    <name evidence="2" type="ORF">FB45DRAFT_1020792</name>
</gene>
<reference evidence="2" key="1">
    <citation type="submission" date="2023-03" db="EMBL/GenBank/DDBJ databases">
        <title>Massive genome expansion in bonnet fungi (Mycena s.s.) driven by repeated elements and novel gene families across ecological guilds.</title>
        <authorList>
            <consortium name="Lawrence Berkeley National Laboratory"/>
            <person name="Harder C.B."/>
            <person name="Miyauchi S."/>
            <person name="Viragh M."/>
            <person name="Kuo A."/>
            <person name="Thoen E."/>
            <person name="Andreopoulos B."/>
            <person name="Lu D."/>
            <person name="Skrede I."/>
            <person name="Drula E."/>
            <person name="Henrissat B."/>
            <person name="Morin E."/>
            <person name="Kohler A."/>
            <person name="Barry K."/>
            <person name="LaButti K."/>
            <person name="Morin E."/>
            <person name="Salamov A."/>
            <person name="Lipzen A."/>
            <person name="Mereny Z."/>
            <person name="Hegedus B."/>
            <person name="Baldrian P."/>
            <person name="Stursova M."/>
            <person name="Weitz H."/>
            <person name="Taylor A."/>
            <person name="Grigoriev I.V."/>
            <person name="Nagy L.G."/>
            <person name="Martin F."/>
            <person name="Kauserud H."/>
        </authorList>
    </citation>
    <scope>NUCLEOTIDE SEQUENCE</scope>
    <source>
        <strain evidence="2">9284</strain>
    </source>
</reference>
<evidence type="ECO:0000256" key="1">
    <source>
        <dbReference type="SAM" id="SignalP"/>
    </source>
</evidence>
<feature type="chain" id="PRO_5041918824" evidence="1">
    <location>
        <begin position="18"/>
        <end position="139"/>
    </location>
</feature>
<evidence type="ECO:0000313" key="2">
    <source>
        <dbReference type="EMBL" id="KAJ7643988.1"/>
    </source>
</evidence>
<feature type="signal peptide" evidence="1">
    <location>
        <begin position="1"/>
        <end position="17"/>
    </location>
</feature>
<name>A0AAD7CAS8_9AGAR</name>
<dbReference type="EMBL" id="JARKIF010000003">
    <property type="protein sequence ID" value="KAJ7643988.1"/>
    <property type="molecule type" value="Genomic_DNA"/>
</dbReference>
<keyword evidence="3" id="KW-1185">Reference proteome</keyword>
<proteinExistence type="predicted"/>
<evidence type="ECO:0000313" key="3">
    <source>
        <dbReference type="Proteomes" id="UP001221142"/>
    </source>
</evidence>
<accession>A0AAD7CAS8</accession>
<dbReference type="Proteomes" id="UP001221142">
    <property type="component" value="Unassembled WGS sequence"/>
</dbReference>
<dbReference type="AlphaFoldDB" id="A0AAD7CAS8"/>
<sequence>MIFTTLLSLLTLALSTASTPVGPQQLVVVTPHITSPKAADVWTVGSIQNVTWETDNIPPGTRNFEGTLVLGFLTNYTDGRGHVAVSENLNNSSPLAQNFTIGTGHALVTVPNVPTRSNYIIVLFGDSGNASPQFKITRK</sequence>
<comment type="caution">
    <text evidence="2">The sequence shown here is derived from an EMBL/GenBank/DDBJ whole genome shotgun (WGS) entry which is preliminary data.</text>
</comment>